<dbReference type="PROSITE" id="PS51192">
    <property type="entry name" value="HELICASE_ATP_BIND_1"/>
    <property type="match status" value="1"/>
</dbReference>
<gene>
    <name evidence="6" type="ordered locus">Namu_0735</name>
</gene>
<feature type="compositionally biased region" description="Low complexity" evidence="3">
    <location>
        <begin position="251"/>
        <end position="272"/>
    </location>
</feature>
<dbReference type="PANTHER" id="PTHR47957:SF3">
    <property type="entry name" value="ATP-DEPENDENT HELICASE HRQ1"/>
    <property type="match status" value="1"/>
</dbReference>
<evidence type="ECO:0000313" key="7">
    <source>
        <dbReference type="Proteomes" id="UP000002218"/>
    </source>
</evidence>
<dbReference type="eggNOG" id="COG1205">
    <property type="taxonomic scope" value="Bacteria"/>
</dbReference>
<feature type="region of interest" description="Disordered" evidence="3">
    <location>
        <begin position="251"/>
        <end position="292"/>
    </location>
</feature>
<dbReference type="GO" id="GO:0036297">
    <property type="term" value="P:interstrand cross-link repair"/>
    <property type="evidence" value="ECO:0007669"/>
    <property type="project" value="TreeGrafter"/>
</dbReference>
<dbReference type="InterPro" id="IPR014001">
    <property type="entry name" value="Helicase_ATP-bd"/>
</dbReference>
<accession>C8X981</accession>
<dbReference type="SMART" id="SM00490">
    <property type="entry name" value="HELICc"/>
    <property type="match status" value="1"/>
</dbReference>
<dbReference type="HOGENOM" id="CLU_000809_3_2_11"/>
<dbReference type="Pfam" id="PF00270">
    <property type="entry name" value="DEAD"/>
    <property type="match status" value="1"/>
</dbReference>
<dbReference type="CDD" id="cd18797">
    <property type="entry name" value="SF2_C_Hrq"/>
    <property type="match status" value="1"/>
</dbReference>
<dbReference type="Pfam" id="PF00271">
    <property type="entry name" value="Helicase_C"/>
    <property type="match status" value="1"/>
</dbReference>
<dbReference type="InterPro" id="IPR001650">
    <property type="entry name" value="Helicase_C-like"/>
</dbReference>
<dbReference type="Pfam" id="PF09369">
    <property type="entry name" value="MZB"/>
    <property type="match status" value="1"/>
</dbReference>
<evidence type="ECO:0000313" key="6">
    <source>
        <dbReference type="EMBL" id="ACV77149.1"/>
    </source>
</evidence>
<dbReference type="CDD" id="cd17923">
    <property type="entry name" value="DEXHc_Hrq1-like"/>
    <property type="match status" value="1"/>
</dbReference>
<dbReference type="InterPro" id="IPR027417">
    <property type="entry name" value="P-loop_NTPase"/>
</dbReference>
<sequence length="790" mass="83472">MSSVTSCASHVRRLPRAAGSPAQWPGWTPPGVRDALRTAGIEQPWTHQVAAAQLAHDGHDVVLSTGTASGKSLGYHLPALTAIENDPRTTVLYLAPTKALAADQLGVLTGLAVPGLRPAVYDGDTPRDDRDWARGHANWLLTNPDMLHLGLLPHHSAWDRFWRRLAFVVVDECHAYRGVFGSHVALVLRRLIRVARLYRSSPVFVLASATAAEPQVSAQRLIGRPVRAVTQDGSARPAADFVLWTPGAAGSDPIDSDSAGSDSADSDSTGSDTPESGIEQAAQPSRRTSAPAEAARLMADLVAGGARTLTFVRSRQGAEQVALAARRRLRRIAPDLASRVAAYRGGYLPEDRRELERALDSGELLGLASTNALELGIDIAGLDAAIITGYPGTLAALWQQAGRAGRGGASGRRALVIFVAREDPLDTYLVRHPEAVFDRPVESTVIDPTNPFVLGPHLTCAAAEHHLTPEDLDLFGGPAARPVLDQLLDRRILRRRPSGWFWVNPGHPAQRVDLRGSGAGQIAIVDADSGRLLGTVDAHRAPSCVHTGAVHLHRGESYVVDELDLQAGVATVRAGRPDWTTVARSVSSVSMVGPQRSRPAGRQVRVGVGPVALTTQVVGYLRRRPTGEVLDQVPLELPQHTLPTRAVWYTVSRAALRAAGVRDAAIPGALHAAEHAAIGLLPLFAGCDRMDIGGLSTAAHPDTGEPTVLVYDGYPGGAGFADRGYDALPGWLGAVRDTVAGCPCEAGCPSCVQSPQCGNGNHPLDKTGAITVLNLVVDALRTAPAESVGA</sequence>
<reference evidence="6 7" key="2">
    <citation type="journal article" date="2010" name="Stand. Genomic Sci.">
        <title>Complete genome sequence of Nakamurella multipartita type strain (Y-104).</title>
        <authorList>
            <person name="Tice H."/>
            <person name="Mayilraj S."/>
            <person name="Sims D."/>
            <person name="Lapidus A."/>
            <person name="Nolan M."/>
            <person name="Lucas S."/>
            <person name="Glavina Del Rio T."/>
            <person name="Copeland A."/>
            <person name="Cheng J.F."/>
            <person name="Meincke L."/>
            <person name="Bruce D."/>
            <person name="Goodwin L."/>
            <person name="Pitluck S."/>
            <person name="Ivanova N."/>
            <person name="Mavromatis K."/>
            <person name="Ovchinnikova G."/>
            <person name="Pati A."/>
            <person name="Chen A."/>
            <person name="Palaniappan K."/>
            <person name="Land M."/>
            <person name="Hauser L."/>
            <person name="Chang Y.J."/>
            <person name="Jeffries C.D."/>
            <person name="Detter J.C."/>
            <person name="Brettin T."/>
            <person name="Rohde M."/>
            <person name="Goker M."/>
            <person name="Bristow J."/>
            <person name="Eisen J.A."/>
            <person name="Markowitz V."/>
            <person name="Hugenholtz P."/>
            <person name="Kyrpides N.C."/>
            <person name="Klenk H.P."/>
            <person name="Chen F."/>
        </authorList>
    </citation>
    <scope>NUCLEOTIDE SEQUENCE [LARGE SCALE GENOMIC DNA]</scope>
    <source>
        <strain evidence="7">ATCC 700099 / DSM 44233 / CIP 104796 / JCM 9543 / NBRC 105858 / Y-104</strain>
    </source>
</reference>
<dbReference type="EMBL" id="CP001737">
    <property type="protein sequence ID" value="ACV77149.1"/>
    <property type="molecule type" value="Genomic_DNA"/>
</dbReference>
<evidence type="ECO:0000256" key="2">
    <source>
        <dbReference type="ARBA" id="ARBA00022840"/>
    </source>
</evidence>
<evidence type="ECO:0000259" key="4">
    <source>
        <dbReference type="PROSITE" id="PS51192"/>
    </source>
</evidence>
<dbReference type="GO" id="GO:0003676">
    <property type="term" value="F:nucleic acid binding"/>
    <property type="evidence" value="ECO:0007669"/>
    <property type="project" value="InterPro"/>
</dbReference>
<dbReference type="PROSITE" id="PS51194">
    <property type="entry name" value="HELICASE_CTER"/>
    <property type="match status" value="1"/>
</dbReference>
<dbReference type="AlphaFoldDB" id="C8X981"/>
<dbReference type="GO" id="GO:0043138">
    <property type="term" value="F:3'-5' DNA helicase activity"/>
    <property type="evidence" value="ECO:0007669"/>
    <property type="project" value="TreeGrafter"/>
</dbReference>
<dbReference type="PANTHER" id="PTHR47957">
    <property type="entry name" value="ATP-DEPENDENT HELICASE HRQ1"/>
    <property type="match status" value="1"/>
</dbReference>
<reference evidence="7" key="1">
    <citation type="submission" date="2009-09" db="EMBL/GenBank/DDBJ databases">
        <title>The complete genome of Nakamurella multipartita DSM 44233.</title>
        <authorList>
            <consortium name="US DOE Joint Genome Institute (JGI-PGF)"/>
            <person name="Lucas S."/>
            <person name="Copeland A."/>
            <person name="Lapidus A."/>
            <person name="Glavina del Rio T."/>
            <person name="Dalin E."/>
            <person name="Tice H."/>
            <person name="Bruce D."/>
            <person name="Goodwin L."/>
            <person name="Pitluck S."/>
            <person name="Kyrpides N."/>
            <person name="Mavromatis K."/>
            <person name="Ivanova N."/>
            <person name="Ovchinnikova G."/>
            <person name="Sims D."/>
            <person name="Meincke L."/>
            <person name="Brettin T."/>
            <person name="Detter J.C."/>
            <person name="Han C."/>
            <person name="Larimer F."/>
            <person name="Land M."/>
            <person name="Hauser L."/>
            <person name="Markowitz V."/>
            <person name="Cheng J.-F."/>
            <person name="Hugenholtz P."/>
            <person name="Woyke T."/>
            <person name="Wu D."/>
            <person name="Klenk H.-P."/>
            <person name="Eisen J.A."/>
        </authorList>
    </citation>
    <scope>NUCLEOTIDE SEQUENCE [LARGE SCALE GENOMIC DNA]</scope>
    <source>
        <strain evidence="7">ATCC 700099 / DSM 44233 / CIP 104796 / JCM 9543 / NBRC 105858 / Y-104</strain>
    </source>
</reference>
<dbReference type="InterPro" id="IPR055227">
    <property type="entry name" value="HRQ1_WHD"/>
</dbReference>
<dbReference type="SUPFAM" id="SSF52540">
    <property type="entry name" value="P-loop containing nucleoside triphosphate hydrolases"/>
    <property type="match status" value="1"/>
</dbReference>
<keyword evidence="6" id="KW-0378">Hydrolase</keyword>
<feature type="domain" description="Helicase C-terminal" evidence="5">
    <location>
        <begin position="296"/>
        <end position="452"/>
    </location>
</feature>
<dbReference type="Proteomes" id="UP000002218">
    <property type="component" value="Chromosome"/>
</dbReference>
<name>C8X981_NAKMY</name>
<keyword evidence="6" id="KW-0347">Helicase</keyword>
<dbReference type="GO" id="GO:0005524">
    <property type="term" value="F:ATP binding"/>
    <property type="evidence" value="ECO:0007669"/>
    <property type="project" value="UniProtKB-KW"/>
</dbReference>
<dbReference type="GO" id="GO:0006289">
    <property type="term" value="P:nucleotide-excision repair"/>
    <property type="evidence" value="ECO:0007669"/>
    <property type="project" value="TreeGrafter"/>
</dbReference>
<keyword evidence="2" id="KW-0067">ATP-binding</keyword>
<dbReference type="InterPro" id="IPR018973">
    <property type="entry name" value="MZB"/>
</dbReference>
<dbReference type="Gene3D" id="3.40.50.300">
    <property type="entry name" value="P-loop containing nucleotide triphosphate hydrolases"/>
    <property type="match status" value="2"/>
</dbReference>
<evidence type="ECO:0000256" key="1">
    <source>
        <dbReference type="ARBA" id="ARBA00022741"/>
    </source>
</evidence>
<feature type="domain" description="Helicase ATP-binding" evidence="4">
    <location>
        <begin position="52"/>
        <end position="229"/>
    </location>
</feature>
<evidence type="ECO:0000256" key="3">
    <source>
        <dbReference type="SAM" id="MobiDB-lite"/>
    </source>
</evidence>
<dbReference type="InterPro" id="IPR022307">
    <property type="entry name" value="Helicase_put_actinobac"/>
</dbReference>
<dbReference type="InParanoid" id="C8X981"/>
<dbReference type="FunCoup" id="C8X981">
    <property type="interactions" value="93"/>
</dbReference>
<dbReference type="KEGG" id="nml:Namu_0735"/>
<protein>
    <submittedName>
        <fullName evidence="6">DEAD/DEAH box helicase domain protein</fullName>
    </submittedName>
</protein>
<organism evidence="6 7">
    <name type="scientific">Nakamurella multipartita (strain ATCC 700099 / DSM 44233 / CIP 104796 / JCM 9543 / NBRC 105858 / Y-104)</name>
    <name type="common">Microsphaera multipartita</name>
    <dbReference type="NCBI Taxonomy" id="479431"/>
    <lineage>
        <taxon>Bacteria</taxon>
        <taxon>Bacillati</taxon>
        <taxon>Actinomycetota</taxon>
        <taxon>Actinomycetes</taxon>
        <taxon>Nakamurellales</taxon>
        <taxon>Nakamurellaceae</taxon>
        <taxon>Nakamurella</taxon>
    </lineage>
</organism>
<dbReference type="STRING" id="479431.Namu_0735"/>
<keyword evidence="1" id="KW-0547">Nucleotide-binding</keyword>
<keyword evidence="7" id="KW-1185">Reference proteome</keyword>
<evidence type="ECO:0000259" key="5">
    <source>
        <dbReference type="PROSITE" id="PS51194"/>
    </source>
</evidence>
<proteinExistence type="predicted"/>
<dbReference type="InterPro" id="IPR011545">
    <property type="entry name" value="DEAD/DEAH_box_helicase_dom"/>
</dbReference>
<dbReference type="SMART" id="SM00487">
    <property type="entry name" value="DEXDc"/>
    <property type="match status" value="1"/>
</dbReference>
<dbReference type="Pfam" id="PF22982">
    <property type="entry name" value="WHD_HRQ1"/>
    <property type="match status" value="1"/>
</dbReference>
<dbReference type="NCBIfam" id="TIGR03817">
    <property type="entry name" value="DECH_helic"/>
    <property type="match status" value="1"/>
</dbReference>